<reference evidence="4 5" key="1">
    <citation type="submission" date="2018-10" db="EMBL/GenBank/DDBJ databases">
        <title>The genome of Streptomyces dangxiongensis Z022.</title>
        <authorList>
            <person name="Zhang B."/>
        </authorList>
    </citation>
    <scope>NUCLEOTIDE SEQUENCE [LARGE SCALE GENOMIC DNA]</scope>
    <source>
        <strain evidence="4 5">Z022</strain>
    </source>
</reference>
<dbReference type="AlphaFoldDB" id="A0A3G2JJE3"/>
<gene>
    <name evidence="4" type="ORF">D9753_30275</name>
</gene>
<evidence type="ECO:0000313" key="4">
    <source>
        <dbReference type="EMBL" id="AYN42463.1"/>
    </source>
</evidence>
<dbReference type="PANTHER" id="PTHR10996:SF178">
    <property type="entry name" value="2-HYDROXYACID DEHYDROGENASE YGL185C-RELATED"/>
    <property type="match status" value="1"/>
</dbReference>
<dbReference type="Pfam" id="PF02826">
    <property type="entry name" value="2-Hacid_dh_C"/>
    <property type="match status" value="1"/>
</dbReference>
<organism evidence="4 5">
    <name type="scientific">Streptomyces dangxiongensis</name>
    <dbReference type="NCBI Taxonomy" id="1442032"/>
    <lineage>
        <taxon>Bacteria</taxon>
        <taxon>Bacillati</taxon>
        <taxon>Actinomycetota</taxon>
        <taxon>Actinomycetes</taxon>
        <taxon>Kitasatosporales</taxon>
        <taxon>Streptomycetaceae</taxon>
        <taxon>Streptomyces</taxon>
    </lineage>
</organism>
<keyword evidence="5" id="KW-1185">Reference proteome</keyword>
<evidence type="ECO:0000256" key="1">
    <source>
        <dbReference type="ARBA" id="ARBA00023002"/>
    </source>
</evidence>
<dbReference type="SUPFAM" id="SSF51735">
    <property type="entry name" value="NAD(P)-binding Rossmann-fold domains"/>
    <property type="match status" value="1"/>
</dbReference>
<dbReference type="RefSeq" id="WP_121789889.1">
    <property type="nucleotide sequence ID" value="NZ_CP033073.1"/>
</dbReference>
<dbReference type="GO" id="GO:0016618">
    <property type="term" value="F:hydroxypyruvate reductase [NAD(P)H] activity"/>
    <property type="evidence" value="ECO:0007669"/>
    <property type="project" value="TreeGrafter"/>
</dbReference>
<evidence type="ECO:0000256" key="2">
    <source>
        <dbReference type="ARBA" id="ARBA00023027"/>
    </source>
</evidence>
<dbReference type="OrthoDB" id="4030967at2"/>
<evidence type="ECO:0000313" key="5">
    <source>
        <dbReference type="Proteomes" id="UP000268329"/>
    </source>
</evidence>
<proteinExistence type="predicted"/>
<dbReference type="InterPro" id="IPR006140">
    <property type="entry name" value="D-isomer_DH_NAD-bd"/>
</dbReference>
<dbReference type="Gene3D" id="3.40.50.720">
    <property type="entry name" value="NAD(P)-binding Rossmann-like Domain"/>
    <property type="match status" value="2"/>
</dbReference>
<dbReference type="EMBL" id="CP033073">
    <property type="protein sequence ID" value="AYN42463.1"/>
    <property type="molecule type" value="Genomic_DNA"/>
</dbReference>
<keyword evidence="1" id="KW-0560">Oxidoreductase</keyword>
<dbReference type="InterPro" id="IPR050223">
    <property type="entry name" value="D-isomer_2-hydroxyacid_DH"/>
</dbReference>
<dbReference type="GO" id="GO:0005829">
    <property type="term" value="C:cytosol"/>
    <property type="evidence" value="ECO:0007669"/>
    <property type="project" value="TreeGrafter"/>
</dbReference>
<dbReference type="PANTHER" id="PTHR10996">
    <property type="entry name" value="2-HYDROXYACID DEHYDROGENASE-RELATED"/>
    <property type="match status" value="1"/>
</dbReference>
<name>A0A3G2JJE3_9ACTN</name>
<dbReference type="InterPro" id="IPR036291">
    <property type="entry name" value="NAD(P)-bd_dom_sf"/>
</dbReference>
<dbReference type="KEGG" id="sdd:D9753_30275"/>
<evidence type="ECO:0000259" key="3">
    <source>
        <dbReference type="Pfam" id="PF02826"/>
    </source>
</evidence>
<protein>
    <submittedName>
        <fullName evidence="4">Hydroxyacid dehydrogenase</fullName>
    </submittedName>
</protein>
<accession>A0A3G2JJE3</accession>
<sequence length="307" mass="32405">MSAVLVLRGAADASALRRALPDVPVNELPNLDSPLPADTAVLVLRSGVRVGERELDALPHLRHVVRAGSGIDHIDVSALRHRGITLHRNAEAGAGAVGEWVLAAALALARRIPLGHHALLLGQHEKQACMGASLGTLAAAIWGAGPVGLAADWALAPYVGRTAFAAWPSNPPGLRELSPTALVEQSQVHVIALPLRPTTEQLIGEDFLARVAPQRPLLICAGRLETLDVAACLRALADGRLSGLALDPVEREHLPLLTGSTTPLNLLASPHIGAQRSDVRSVLDRWAVDLLKEITADNRVLIEGGHR</sequence>
<keyword evidence="2" id="KW-0520">NAD</keyword>
<dbReference type="GO" id="GO:0030267">
    <property type="term" value="F:glyoxylate reductase (NADPH) activity"/>
    <property type="evidence" value="ECO:0007669"/>
    <property type="project" value="TreeGrafter"/>
</dbReference>
<dbReference type="SUPFAM" id="SSF52283">
    <property type="entry name" value="Formate/glycerate dehydrogenase catalytic domain-like"/>
    <property type="match status" value="1"/>
</dbReference>
<dbReference type="GO" id="GO:0051287">
    <property type="term" value="F:NAD binding"/>
    <property type="evidence" value="ECO:0007669"/>
    <property type="project" value="InterPro"/>
</dbReference>
<dbReference type="Proteomes" id="UP000268329">
    <property type="component" value="Chromosome"/>
</dbReference>
<feature type="domain" description="D-isomer specific 2-hydroxyacid dehydrogenase NAD-binding" evidence="3">
    <location>
        <begin position="103"/>
        <end position="273"/>
    </location>
</feature>